<dbReference type="Proteomes" id="UP001595797">
    <property type="component" value="Unassembled WGS sequence"/>
</dbReference>
<reference evidence="2" key="1">
    <citation type="journal article" date="2019" name="Int. J. Syst. Evol. Microbiol.">
        <title>The Global Catalogue of Microorganisms (GCM) 10K type strain sequencing project: providing services to taxonomists for standard genome sequencing and annotation.</title>
        <authorList>
            <consortium name="The Broad Institute Genomics Platform"/>
            <consortium name="The Broad Institute Genome Sequencing Center for Infectious Disease"/>
            <person name="Wu L."/>
            <person name="Ma J."/>
        </authorList>
    </citation>
    <scope>NUCLEOTIDE SEQUENCE [LARGE SCALE GENOMIC DNA]</scope>
    <source>
        <strain evidence="2">CGMCC 4.6946</strain>
    </source>
</reference>
<dbReference type="Pfam" id="PF14022">
    <property type="entry name" value="DUF4238"/>
    <property type="match status" value="1"/>
</dbReference>
<name>A0ABV9TNW1_9MICC</name>
<sequence>MPLHHIVPKMMLRRFAQNDKMLRVVLRGDLSRTFNQSVDKAAAETGFYHVPRESVDPAVRDTYDPEGIEEAFSKVETVTSPIFSALAKGEMPETGEERYHLALFVALQHTRGWRFRKSLVEMVNHSAHHHFDPEDKDLQDRFKEQLRSQGKPNDLEKVKALIRECRDAPWKLNAPKQNLIKYSLSQVDEMTHSLMGRSLRIFRFEDTPLLTSDDAVGLWAPDRAEPRSAGWANARGIFMAFDRYTALGYMSTGKEHTGFSNPFWARHINLAIADRAERHIYHHPDDDPLASISIPPPAKIETIYDAATYLEDGRVKRSGRHVWR</sequence>
<dbReference type="RefSeq" id="WP_277552050.1">
    <property type="nucleotide sequence ID" value="NZ_JARAMH010000018.1"/>
</dbReference>
<dbReference type="InterPro" id="IPR025332">
    <property type="entry name" value="DUF4238"/>
</dbReference>
<organism evidence="1 2">
    <name type="scientific">Kocuria oceani</name>
    <dbReference type="NCBI Taxonomy" id="988827"/>
    <lineage>
        <taxon>Bacteria</taxon>
        <taxon>Bacillati</taxon>
        <taxon>Actinomycetota</taxon>
        <taxon>Actinomycetes</taxon>
        <taxon>Micrococcales</taxon>
        <taxon>Micrococcaceae</taxon>
        <taxon>Kocuria</taxon>
    </lineage>
</organism>
<gene>
    <name evidence="1" type="ORF">ACFPCS_15145</name>
</gene>
<protein>
    <submittedName>
        <fullName evidence="1">DUF4238 domain-containing protein</fullName>
    </submittedName>
</protein>
<keyword evidence="2" id="KW-1185">Reference proteome</keyword>
<proteinExistence type="predicted"/>
<evidence type="ECO:0000313" key="2">
    <source>
        <dbReference type="Proteomes" id="UP001595797"/>
    </source>
</evidence>
<comment type="caution">
    <text evidence="1">The sequence shown here is derived from an EMBL/GenBank/DDBJ whole genome shotgun (WGS) entry which is preliminary data.</text>
</comment>
<evidence type="ECO:0000313" key="1">
    <source>
        <dbReference type="EMBL" id="MFC4904905.1"/>
    </source>
</evidence>
<dbReference type="EMBL" id="JBHSIW010000022">
    <property type="protein sequence ID" value="MFC4904905.1"/>
    <property type="molecule type" value="Genomic_DNA"/>
</dbReference>
<accession>A0ABV9TNW1</accession>